<dbReference type="NCBIfam" id="TIGR01575">
    <property type="entry name" value="rimI"/>
    <property type="match status" value="1"/>
</dbReference>
<dbReference type="EC" id="2.3.1.266" evidence="5"/>
<dbReference type="Gene3D" id="3.40.630.30">
    <property type="match status" value="1"/>
</dbReference>
<comment type="function">
    <text evidence="5">Acetylates the N-terminal alanine of ribosomal protein bS18.</text>
</comment>
<keyword evidence="2 5" id="KW-0963">Cytoplasm</keyword>
<comment type="catalytic activity">
    <reaction evidence="5">
        <text>N-terminal L-alanyl-[ribosomal protein bS18] + acetyl-CoA = N-terminal N(alpha)-acetyl-L-alanyl-[ribosomal protein bS18] + CoA + H(+)</text>
        <dbReference type="Rhea" id="RHEA:43756"/>
        <dbReference type="Rhea" id="RHEA-COMP:10676"/>
        <dbReference type="Rhea" id="RHEA-COMP:10677"/>
        <dbReference type="ChEBI" id="CHEBI:15378"/>
        <dbReference type="ChEBI" id="CHEBI:57287"/>
        <dbReference type="ChEBI" id="CHEBI:57288"/>
        <dbReference type="ChEBI" id="CHEBI:64718"/>
        <dbReference type="ChEBI" id="CHEBI:83683"/>
        <dbReference type="EC" id="2.3.1.266"/>
    </reaction>
</comment>
<evidence type="ECO:0000256" key="2">
    <source>
        <dbReference type="ARBA" id="ARBA00022490"/>
    </source>
</evidence>
<evidence type="ECO:0000256" key="4">
    <source>
        <dbReference type="ARBA" id="ARBA00023315"/>
    </source>
</evidence>
<evidence type="ECO:0000256" key="1">
    <source>
        <dbReference type="ARBA" id="ARBA00005395"/>
    </source>
</evidence>
<evidence type="ECO:0000256" key="5">
    <source>
        <dbReference type="RuleBase" id="RU363094"/>
    </source>
</evidence>
<protein>
    <recommendedName>
        <fullName evidence="5">[Ribosomal protein bS18]-alanine N-acetyltransferase</fullName>
        <ecNumber evidence="5">2.3.1.266</ecNumber>
    </recommendedName>
</protein>
<dbReference type="PANTHER" id="PTHR43420">
    <property type="entry name" value="ACETYLTRANSFERASE"/>
    <property type="match status" value="1"/>
</dbReference>
<dbReference type="PROSITE" id="PS51186">
    <property type="entry name" value="GNAT"/>
    <property type="match status" value="1"/>
</dbReference>
<dbReference type="Proteomes" id="UP000321303">
    <property type="component" value="Unassembled WGS sequence"/>
</dbReference>
<dbReference type="Pfam" id="PF00583">
    <property type="entry name" value="Acetyltransf_1"/>
    <property type="match status" value="1"/>
</dbReference>
<keyword evidence="8" id="KW-1185">Reference proteome</keyword>
<dbReference type="GO" id="GO:0005737">
    <property type="term" value="C:cytoplasm"/>
    <property type="evidence" value="ECO:0007669"/>
    <property type="project" value="UniProtKB-SubCell"/>
</dbReference>
<comment type="caution">
    <text evidence="7">The sequence shown here is derived from an EMBL/GenBank/DDBJ whole genome shotgun (WGS) entry which is preliminary data.</text>
</comment>
<evidence type="ECO:0000256" key="3">
    <source>
        <dbReference type="ARBA" id="ARBA00022679"/>
    </source>
</evidence>
<reference evidence="7 8" key="1">
    <citation type="submission" date="2019-07" db="EMBL/GenBank/DDBJ databases">
        <title>Whole genome shotgun sequence of Halomonas variabilis NBRC 102410.</title>
        <authorList>
            <person name="Hosoyama A."/>
            <person name="Uohara A."/>
            <person name="Ohji S."/>
            <person name="Ichikawa N."/>
        </authorList>
    </citation>
    <scope>NUCLEOTIDE SEQUENCE [LARGE SCALE GENOMIC DNA]</scope>
    <source>
        <strain evidence="7 8">NBRC 102410</strain>
    </source>
</reference>
<dbReference type="AlphaFoldDB" id="A0A511UNF4"/>
<dbReference type="PANTHER" id="PTHR43420:SF44">
    <property type="entry name" value="ACETYLTRANSFERASE YPEA"/>
    <property type="match status" value="1"/>
</dbReference>
<dbReference type="InterPro" id="IPR000182">
    <property type="entry name" value="GNAT_dom"/>
</dbReference>
<evidence type="ECO:0000259" key="6">
    <source>
        <dbReference type="PROSITE" id="PS51186"/>
    </source>
</evidence>
<dbReference type="InterPro" id="IPR006464">
    <property type="entry name" value="AcTrfase_RimI/Ard1"/>
</dbReference>
<dbReference type="InterPro" id="IPR016181">
    <property type="entry name" value="Acyl_CoA_acyltransferase"/>
</dbReference>
<name>A0A511UNF4_9GAMM</name>
<gene>
    <name evidence="7" type="ORF">HVA01_17910</name>
</gene>
<dbReference type="CDD" id="cd04301">
    <property type="entry name" value="NAT_SF"/>
    <property type="match status" value="1"/>
</dbReference>
<feature type="domain" description="N-acetyltransferase" evidence="6">
    <location>
        <begin position="1"/>
        <end position="150"/>
    </location>
</feature>
<dbReference type="InterPro" id="IPR050680">
    <property type="entry name" value="YpeA/RimI_acetyltransf"/>
</dbReference>
<dbReference type="SUPFAM" id="SSF55729">
    <property type="entry name" value="Acyl-CoA N-acyltransferases (Nat)"/>
    <property type="match status" value="1"/>
</dbReference>
<keyword evidence="3" id="KW-0808">Transferase</keyword>
<proteinExistence type="inferred from homology"/>
<keyword evidence="4" id="KW-0012">Acyltransferase</keyword>
<accession>A0A511UNF4</accession>
<dbReference type="GO" id="GO:0008999">
    <property type="term" value="F:protein-N-terminal-alanine acetyltransferase activity"/>
    <property type="evidence" value="ECO:0007669"/>
    <property type="project" value="UniProtKB-EC"/>
</dbReference>
<dbReference type="RefSeq" id="WP_146874984.1">
    <property type="nucleotide sequence ID" value="NZ_BJXV01000009.1"/>
</dbReference>
<comment type="subcellular location">
    <subcellularLocation>
        <location evidence="5">Cytoplasm</location>
    </subcellularLocation>
</comment>
<dbReference type="OrthoDB" id="9796919at2"/>
<organism evidence="7 8">
    <name type="scientific">Halovibrio variabilis</name>
    <dbReference type="NCBI Taxonomy" id="31910"/>
    <lineage>
        <taxon>Bacteria</taxon>
        <taxon>Pseudomonadati</taxon>
        <taxon>Pseudomonadota</taxon>
        <taxon>Gammaproteobacteria</taxon>
        <taxon>Oceanospirillales</taxon>
        <taxon>Halomonadaceae</taxon>
        <taxon>Halovibrio</taxon>
    </lineage>
</organism>
<sequence>MITELNVEHLTQLMALEQQAQSGTAKSQMLEALGSQDTCVLGGWQGDVLVGYAIVARLPFEAELQAIGVLPEQRRNGTGLALLDAVLTTAQGWSSERLLLEVRVGNLSAIRLYQRSGFSEDGRRKGYYPPLPTLAAAGREDALLMSQVLS</sequence>
<comment type="similarity">
    <text evidence="1 5">Belongs to the acetyltransferase family. RimI subfamily.</text>
</comment>
<evidence type="ECO:0000313" key="8">
    <source>
        <dbReference type="Proteomes" id="UP000321303"/>
    </source>
</evidence>
<dbReference type="EMBL" id="BJXV01000009">
    <property type="protein sequence ID" value="GEN28145.1"/>
    <property type="molecule type" value="Genomic_DNA"/>
</dbReference>
<evidence type="ECO:0000313" key="7">
    <source>
        <dbReference type="EMBL" id="GEN28145.1"/>
    </source>
</evidence>